<keyword evidence="3" id="KW-0001">2Fe-2S</keyword>
<evidence type="ECO:0000313" key="12">
    <source>
        <dbReference type="Proteomes" id="UP000183407"/>
    </source>
</evidence>
<dbReference type="InterPro" id="IPR036922">
    <property type="entry name" value="Rieske_2Fe-2S_sf"/>
</dbReference>
<evidence type="ECO:0000256" key="5">
    <source>
        <dbReference type="ARBA" id="ARBA00022989"/>
    </source>
</evidence>
<organism evidence="11 12">
    <name type="scientific">Rhodococcus jostii</name>
    <dbReference type="NCBI Taxonomy" id="132919"/>
    <lineage>
        <taxon>Bacteria</taxon>
        <taxon>Bacillati</taxon>
        <taxon>Actinomycetota</taxon>
        <taxon>Actinomycetes</taxon>
        <taxon>Mycobacteriales</taxon>
        <taxon>Nocardiaceae</taxon>
        <taxon>Rhodococcus</taxon>
    </lineage>
</organism>
<protein>
    <submittedName>
        <fullName evidence="11">Phenylpropionate dioxygenase, large terminal subunit</fullName>
    </submittedName>
</protein>
<keyword evidence="6" id="KW-0560">Oxidoreductase</keyword>
<dbReference type="PANTHER" id="PTHR21266:SF32">
    <property type="entry name" value="CHOLESTEROL 7-DESATURASE NVD"/>
    <property type="match status" value="1"/>
</dbReference>
<evidence type="ECO:0000256" key="8">
    <source>
        <dbReference type="ARBA" id="ARBA00023014"/>
    </source>
</evidence>
<dbReference type="GO" id="GO:0005737">
    <property type="term" value="C:cytoplasm"/>
    <property type="evidence" value="ECO:0007669"/>
    <property type="project" value="TreeGrafter"/>
</dbReference>
<dbReference type="EMBL" id="FNTL01000002">
    <property type="protein sequence ID" value="SEB36901.1"/>
    <property type="molecule type" value="Genomic_DNA"/>
</dbReference>
<dbReference type="PANTHER" id="PTHR21266">
    <property type="entry name" value="IRON-SULFUR DOMAIN CONTAINING PROTEIN"/>
    <property type="match status" value="1"/>
</dbReference>
<evidence type="ECO:0000256" key="9">
    <source>
        <dbReference type="ARBA" id="ARBA00023136"/>
    </source>
</evidence>
<evidence type="ECO:0000256" key="2">
    <source>
        <dbReference type="ARBA" id="ARBA00022692"/>
    </source>
</evidence>
<evidence type="ECO:0000256" key="4">
    <source>
        <dbReference type="ARBA" id="ARBA00022723"/>
    </source>
</evidence>
<gene>
    <name evidence="11" type="ORF">SAMN04490220_0452</name>
</gene>
<evidence type="ECO:0000313" key="11">
    <source>
        <dbReference type="EMBL" id="SEB36901.1"/>
    </source>
</evidence>
<dbReference type="GO" id="GO:0016020">
    <property type="term" value="C:membrane"/>
    <property type="evidence" value="ECO:0007669"/>
    <property type="project" value="UniProtKB-SubCell"/>
</dbReference>
<keyword evidence="11" id="KW-0223">Dioxygenase</keyword>
<dbReference type="Gene3D" id="2.102.10.10">
    <property type="entry name" value="Rieske [2Fe-2S] iron-sulphur domain"/>
    <property type="match status" value="1"/>
</dbReference>
<dbReference type="GO" id="GO:0004497">
    <property type="term" value="F:monooxygenase activity"/>
    <property type="evidence" value="ECO:0007669"/>
    <property type="project" value="UniProtKB-ARBA"/>
</dbReference>
<dbReference type="GO" id="GO:0051213">
    <property type="term" value="F:dioxygenase activity"/>
    <property type="evidence" value="ECO:0007669"/>
    <property type="project" value="UniProtKB-KW"/>
</dbReference>
<dbReference type="OrthoDB" id="5243643at2"/>
<dbReference type="AlphaFoldDB" id="A0A1H4IS01"/>
<keyword evidence="4" id="KW-0479">Metal-binding</keyword>
<keyword evidence="9" id="KW-0472">Membrane</keyword>
<keyword evidence="5" id="KW-1133">Transmembrane helix</keyword>
<comment type="subcellular location">
    <subcellularLocation>
        <location evidence="1">Membrane</location>
    </subcellularLocation>
</comment>
<dbReference type="InterPro" id="IPR050584">
    <property type="entry name" value="Cholesterol_7-desaturase"/>
</dbReference>
<name>A0A1H4IS01_RHOJO</name>
<dbReference type="InterPro" id="IPR017941">
    <property type="entry name" value="Rieske_2Fe-2S"/>
</dbReference>
<dbReference type="GO" id="GO:0046872">
    <property type="term" value="F:metal ion binding"/>
    <property type="evidence" value="ECO:0007669"/>
    <property type="project" value="UniProtKB-KW"/>
</dbReference>
<proteinExistence type="predicted"/>
<keyword evidence="2" id="KW-0812">Transmembrane</keyword>
<dbReference type="RefSeq" id="WP_073357962.1">
    <property type="nucleotide sequence ID" value="NZ_FNTL01000002.1"/>
</dbReference>
<dbReference type="Gene3D" id="3.90.380.10">
    <property type="entry name" value="Naphthalene 1,2-dioxygenase Alpha Subunit, Chain A, domain 1"/>
    <property type="match status" value="1"/>
</dbReference>
<dbReference type="GO" id="GO:0016705">
    <property type="term" value="F:oxidoreductase activity, acting on paired donors, with incorporation or reduction of molecular oxygen"/>
    <property type="evidence" value="ECO:0007669"/>
    <property type="project" value="UniProtKB-ARBA"/>
</dbReference>
<feature type="domain" description="Rieske" evidence="10">
    <location>
        <begin position="27"/>
        <end position="129"/>
    </location>
</feature>
<evidence type="ECO:0000256" key="1">
    <source>
        <dbReference type="ARBA" id="ARBA00004370"/>
    </source>
</evidence>
<dbReference type="SUPFAM" id="SSF50022">
    <property type="entry name" value="ISP domain"/>
    <property type="match status" value="1"/>
</dbReference>
<dbReference type="PROSITE" id="PS51296">
    <property type="entry name" value="RIESKE"/>
    <property type="match status" value="1"/>
</dbReference>
<evidence type="ECO:0000256" key="7">
    <source>
        <dbReference type="ARBA" id="ARBA00023004"/>
    </source>
</evidence>
<dbReference type="GO" id="GO:0051537">
    <property type="term" value="F:2 iron, 2 sulfur cluster binding"/>
    <property type="evidence" value="ECO:0007669"/>
    <property type="project" value="UniProtKB-KW"/>
</dbReference>
<reference evidence="12" key="1">
    <citation type="submission" date="2016-10" db="EMBL/GenBank/DDBJ databases">
        <authorList>
            <person name="Varghese N."/>
        </authorList>
    </citation>
    <scope>NUCLEOTIDE SEQUENCE [LARGE SCALE GENOMIC DNA]</scope>
    <source>
        <strain evidence="12">DSM 44719</strain>
    </source>
</reference>
<evidence type="ECO:0000259" key="10">
    <source>
        <dbReference type="PROSITE" id="PS51296"/>
    </source>
</evidence>
<dbReference type="Pfam" id="PF00355">
    <property type="entry name" value="Rieske"/>
    <property type="match status" value="1"/>
</dbReference>
<dbReference type="SUPFAM" id="SSF55961">
    <property type="entry name" value="Bet v1-like"/>
    <property type="match status" value="1"/>
</dbReference>
<dbReference type="CDD" id="cd03469">
    <property type="entry name" value="Rieske_RO_Alpha_N"/>
    <property type="match status" value="1"/>
</dbReference>
<evidence type="ECO:0000256" key="3">
    <source>
        <dbReference type="ARBA" id="ARBA00022714"/>
    </source>
</evidence>
<sequence length="335" mass="37679">MTSVAERTAYKGIVPREGEDGLYTQVWHAVAASTEVDAGKVIGKDFLGGRIVIFRAEDGTASVTSAYCPHMGADLSDGDVVGADLRCAFHHWQFNGEGVCTKTGSGDAIPRNARVFKFPTREKYGLIWAFNGEEPTYEVPSFSVPEEDLVFHPSRVLDVMAVTYCDPWEFMCNTADFNHIQVVHGVTMDDPNPVDSVEWDQWGFTYPFRGTTADGMRLDFKVSIVGTNVYREESEINGRRRFVLNPCTPTKFGQYDSYSVIGTLKGDTPEEMAAADEYNVWSKEFQNNLLADDVPIMNKMRFRPEMLTKSDLVLGRYLRFLRAFPRAHPARDFIS</sequence>
<accession>A0A1H4IS01</accession>
<evidence type="ECO:0000256" key="6">
    <source>
        <dbReference type="ARBA" id="ARBA00023002"/>
    </source>
</evidence>
<keyword evidence="8" id="KW-0411">Iron-sulfur</keyword>
<keyword evidence="7" id="KW-0408">Iron</keyword>
<dbReference type="Proteomes" id="UP000183407">
    <property type="component" value="Unassembled WGS sequence"/>
</dbReference>